<proteinExistence type="predicted"/>
<name>A0A4R7EU31_9FLAO</name>
<dbReference type="Proteomes" id="UP000295215">
    <property type="component" value="Unassembled WGS sequence"/>
</dbReference>
<sequence length="331" mass="39619">MGIVKDILYKISSSQYLEKVKSQSVFPYYHIVANDKKWHIKYLYLYKGTECFYSDIELLSKHYIPLPVEKIIEAKEKRNTFLLTFDDGLREVYTTIYPILKEKGLSAVFFINPDYVDNKKMMYKHRLSVLLSFIEKSNFDKNILNRVARICGFKYKDEKSFRQIFLKLKPVKEKEIDKIFELLNINEKEYLEKQKLYLSKDEIQEMMDNGFYFGGHSMSHRPLHELTFEEQKREIIDSVQWLKDNFRTTYSLFAFPFSDKGISSKLIEELFVYDPNMILFGNSGIRRDIDSRIIQRFSLENPKKHTTKVLVAENLYKYYNKLVGKYKIKRN</sequence>
<organism evidence="4 5">
    <name type="scientific">Myroides indicus</name>
    <dbReference type="NCBI Taxonomy" id="1323422"/>
    <lineage>
        <taxon>Bacteria</taxon>
        <taxon>Pseudomonadati</taxon>
        <taxon>Bacteroidota</taxon>
        <taxon>Flavobacteriia</taxon>
        <taxon>Flavobacteriales</taxon>
        <taxon>Flavobacteriaceae</taxon>
        <taxon>Myroides</taxon>
    </lineage>
</organism>
<dbReference type="CDD" id="cd10918">
    <property type="entry name" value="CE4_NodB_like_5s_6s"/>
    <property type="match status" value="1"/>
</dbReference>
<keyword evidence="2" id="KW-0732">Signal</keyword>
<dbReference type="GO" id="GO:0005975">
    <property type="term" value="P:carbohydrate metabolic process"/>
    <property type="evidence" value="ECO:0007669"/>
    <property type="project" value="InterPro"/>
</dbReference>
<dbReference type="InterPro" id="IPR051398">
    <property type="entry name" value="Polysacch_Deacetylase"/>
</dbReference>
<protein>
    <submittedName>
        <fullName evidence="4">Polysaccharide deacetylase</fullName>
    </submittedName>
</protein>
<dbReference type="InterPro" id="IPR002509">
    <property type="entry name" value="NODB_dom"/>
</dbReference>
<evidence type="ECO:0000256" key="1">
    <source>
        <dbReference type="ARBA" id="ARBA00004613"/>
    </source>
</evidence>
<dbReference type="InterPro" id="IPR011330">
    <property type="entry name" value="Glyco_hydro/deAcase_b/a-brl"/>
</dbReference>
<feature type="domain" description="NodB homology" evidence="3">
    <location>
        <begin position="79"/>
        <end position="331"/>
    </location>
</feature>
<dbReference type="EMBL" id="SOAG01000019">
    <property type="protein sequence ID" value="TDS56566.1"/>
    <property type="molecule type" value="Genomic_DNA"/>
</dbReference>
<dbReference type="Gene3D" id="3.20.20.370">
    <property type="entry name" value="Glycoside hydrolase/deacetylase"/>
    <property type="match status" value="1"/>
</dbReference>
<evidence type="ECO:0000313" key="4">
    <source>
        <dbReference type="EMBL" id="TDS56566.1"/>
    </source>
</evidence>
<comment type="caution">
    <text evidence="4">The sequence shown here is derived from an EMBL/GenBank/DDBJ whole genome shotgun (WGS) entry which is preliminary data.</text>
</comment>
<reference evidence="4 5" key="1">
    <citation type="submission" date="2019-03" db="EMBL/GenBank/DDBJ databases">
        <title>Genomic Encyclopedia of Archaeal and Bacterial Type Strains, Phase II (KMG-II): from individual species to whole genera.</title>
        <authorList>
            <person name="Goeker M."/>
        </authorList>
    </citation>
    <scope>NUCLEOTIDE SEQUENCE [LARGE SCALE GENOMIC DNA]</scope>
    <source>
        <strain evidence="4 5">DSM 28213</strain>
    </source>
</reference>
<keyword evidence="5" id="KW-1185">Reference proteome</keyword>
<dbReference type="Pfam" id="PF01522">
    <property type="entry name" value="Polysacc_deac_1"/>
    <property type="match status" value="2"/>
</dbReference>
<evidence type="ECO:0000313" key="5">
    <source>
        <dbReference type="Proteomes" id="UP000295215"/>
    </source>
</evidence>
<dbReference type="GO" id="GO:0016810">
    <property type="term" value="F:hydrolase activity, acting on carbon-nitrogen (but not peptide) bonds"/>
    <property type="evidence" value="ECO:0007669"/>
    <property type="project" value="InterPro"/>
</dbReference>
<comment type="subcellular location">
    <subcellularLocation>
        <location evidence="1">Secreted</location>
    </subcellularLocation>
</comment>
<dbReference type="AlphaFoldDB" id="A0A4R7EU31"/>
<dbReference type="RefSeq" id="WP_166666203.1">
    <property type="nucleotide sequence ID" value="NZ_SOAG01000019.1"/>
</dbReference>
<accession>A0A4R7EU31</accession>
<dbReference type="GO" id="GO:0005576">
    <property type="term" value="C:extracellular region"/>
    <property type="evidence" value="ECO:0007669"/>
    <property type="project" value="UniProtKB-SubCell"/>
</dbReference>
<dbReference type="PROSITE" id="PS51677">
    <property type="entry name" value="NODB"/>
    <property type="match status" value="1"/>
</dbReference>
<dbReference type="SUPFAM" id="SSF88713">
    <property type="entry name" value="Glycoside hydrolase/deacetylase"/>
    <property type="match status" value="1"/>
</dbReference>
<dbReference type="PANTHER" id="PTHR34216:SF3">
    <property type="entry name" value="POLY-BETA-1,6-N-ACETYL-D-GLUCOSAMINE N-DEACETYLASE"/>
    <property type="match status" value="1"/>
</dbReference>
<evidence type="ECO:0000256" key="2">
    <source>
        <dbReference type="ARBA" id="ARBA00022729"/>
    </source>
</evidence>
<evidence type="ECO:0000259" key="3">
    <source>
        <dbReference type="PROSITE" id="PS51677"/>
    </source>
</evidence>
<gene>
    <name evidence="4" type="ORF">C8P70_1192</name>
</gene>
<dbReference type="PANTHER" id="PTHR34216">
    <property type="match status" value="1"/>
</dbReference>